<dbReference type="AlphaFoldDB" id="A0A9P5NH21"/>
<accession>A0A9P5NH21</accession>
<evidence type="ECO:0000313" key="2">
    <source>
        <dbReference type="EMBL" id="KAF8890853.1"/>
    </source>
</evidence>
<keyword evidence="1" id="KW-1133">Transmembrane helix</keyword>
<sequence length="284" mass="32262">MLPTSAICYTLSGVCLSLAICLITFLLVKCTFKLWRLRVHIKVDSPVFIEPLVKITFPKSTDTGQKMKKVLISDAGSDIGFQLLQHYAKDPDAVVVACSAFQFECDLRYDLEIPYIEDRSRVPILELSESLEYDKPPQFVAATIDQLEKLQWGDTRYERACITYRHELATVLRNLPEYAERFKNLPEKRKQIAAENKWALHGLQYALTPKTELYLDLSLSGEKAVCRHDPNESFTNSFTFDPHSCSSSSSGTQCHSALSRFLSSLTWFCPLSTPKPHFSPITPR</sequence>
<comment type="caution">
    <text evidence="2">The sequence shown here is derived from an EMBL/GenBank/DDBJ whole genome shotgun (WGS) entry which is preliminary data.</text>
</comment>
<gene>
    <name evidence="2" type="ORF">CPB84DRAFT_1784699</name>
</gene>
<protein>
    <submittedName>
        <fullName evidence="2">Uncharacterized protein</fullName>
    </submittedName>
</protein>
<dbReference type="EMBL" id="JADNYJ010000074">
    <property type="protein sequence ID" value="KAF8890853.1"/>
    <property type="molecule type" value="Genomic_DNA"/>
</dbReference>
<feature type="transmembrane region" description="Helical" evidence="1">
    <location>
        <begin position="6"/>
        <end position="28"/>
    </location>
</feature>
<keyword evidence="3" id="KW-1185">Reference proteome</keyword>
<dbReference type="OrthoDB" id="3118112at2759"/>
<proteinExistence type="predicted"/>
<name>A0A9P5NH21_GYMJU</name>
<organism evidence="2 3">
    <name type="scientific">Gymnopilus junonius</name>
    <name type="common">Spectacular rustgill mushroom</name>
    <name type="synonym">Gymnopilus spectabilis subsp. junonius</name>
    <dbReference type="NCBI Taxonomy" id="109634"/>
    <lineage>
        <taxon>Eukaryota</taxon>
        <taxon>Fungi</taxon>
        <taxon>Dikarya</taxon>
        <taxon>Basidiomycota</taxon>
        <taxon>Agaricomycotina</taxon>
        <taxon>Agaricomycetes</taxon>
        <taxon>Agaricomycetidae</taxon>
        <taxon>Agaricales</taxon>
        <taxon>Agaricineae</taxon>
        <taxon>Hymenogastraceae</taxon>
        <taxon>Gymnopilus</taxon>
    </lineage>
</organism>
<evidence type="ECO:0000313" key="3">
    <source>
        <dbReference type="Proteomes" id="UP000724874"/>
    </source>
</evidence>
<evidence type="ECO:0000256" key="1">
    <source>
        <dbReference type="SAM" id="Phobius"/>
    </source>
</evidence>
<reference evidence="2" key="1">
    <citation type="submission" date="2020-11" db="EMBL/GenBank/DDBJ databases">
        <authorList>
            <consortium name="DOE Joint Genome Institute"/>
            <person name="Ahrendt S."/>
            <person name="Riley R."/>
            <person name="Andreopoulos W."/>
            <person name="LaButti K."/>
            <person name="Pangilinan J."/>
            <person name="Ruiz-duenas F.J."/>
            <person name="Barrasa J.M."/>
            <person name="Sanchez-Garcia M."/>
            <person name="Camarero S."/>
            <person name="Miyauchi S."/>
            <person name="Serrano A."/>
            <person name="Linde D."/>
            <person name="Babiker R."/>
            <person name="Drula E."/>
            <person name="Ayuso-Fernandez I."/>
            <person name="Pacheco R."/>
            <person name="Padilla G."/>
            <person name="Ferreira P."/>
            <person name="Barriuso J."/>
            <person name="Kellner H."/>
            <person name="Castanera R."/>
            <person name="Alfaro M."/>
            <person name="Ramirez L."/>
            <person name="Pisabarro A.G."/>
            <person name="Kuo A."/>
            <person name="Tritt A."/>
            <person name="Lipzen A."/>
            <person name="He G."/>
            <person name="Yan M."/>
            <person name="Ng V."/>
            <person name="Cullen D."/>
            <person name="Martin F."/>
            <person name="Rosso M.-N."/>
            <person name="Henrissat B."/>
            <person name="Hibbett D."/>
            <person name="Martinez A.T."/>
            <person name="Grigoriev I.V."/>
        </authorList>
    </citation>
    <scope>NUCLEOTIDE SEQUENCE</scope>
    <source>
        <strain evidence="2">AH 44721</strain>
    </source>
</reference>
<dbReference type="Proteomes" id="UP000724874">
    <property type="component" value="Unassembled WGS sequence"/>
</dbReference>
<keyword evidence="1" id="KW-0472">Membrane</keyword>
<keyword evidence="1" id="KW-0812">Transmembrane</keyword>